<dbReference type="SMART" id="SM00389">
    <property type="entry name" value="HOX"/>
    <property type="match status" value="1"/>
</dbReference>
<dbReference type="InterPro" id="IPR001356">
    <property type="entry name" value="HD"/>
</dbReference>
<dbReference type="GO" id="GO:0006357">
    <property type="term" value="P:regulation of transcription by RNA polymerase II"/>
    <property type="evidence" value="ECO:0007669"/>
    <property type="project" value="TreeGrafter"/>
</dbReference>
<evidence type="ECO:0000259" key="6">
    <source>
        <dbReference type="PROSITE" id="PS50071"/>
    </source>
</evidence>
<dbReference type="GO" id="GO:0050684">
    <property type="term" value="P:regulation of mRNA processing"/>
    <property type="evidence" value="ECO:0007669"/>
    <property type="project" value="TreeGrafter"/>
</dbReference>
<dbReference type="PANTHER" id="PTHR15683">
    <property type="entry name" value="SCAFFOLD ATTACHMENT FACTOR B-RELATED"/>
    <property type="match status" value="1"/>
</dbReference>
<comment type="subcellular location">
    <subcellularLocation>
        <location evidence="1 3 4">Nucleus</location>
    </subcellularLocation>
</comment>
<evidence type="ECO:0000313" key="8">
    <source>
        <dbReference type="EMBL" id="CAG7733721.1"/>
    </source>
</evidence>
<feature type="compositionally biased region" description="Basic and acidic residues" evidence="5">
    <location>
        <begin position="529"/>
        <end position="560"/>
    </location>
</feature>
<protein>
    <submittedName>
        <fullName evidence="8">Uncharacterized protein</fullName>
    </submittedName>
</protein>
<dbReference type="GO" id="GO:0005634">
    <property type="term" value="C:nucleus"/>
    <property type="evidence" value="ECO:0007669"/>
    <property type="project" value="UniProtKB-SubCell"/>
</dbReference>
<feature type="region of interest" description="Disordered" evidence="5">
    <location>
        <begin position="773"/>
        <end position="826"/>
    </location>
</feature>
<feature type="compositionally biased region" description="Gly residues" evidence="5">
    <location>
        <begin position="166"/>
        <end position="175"/>
    </location>
</feature>
<feature type="domain" description="Homeobox" evidence="6">
    <location>
        <begin position="1063"/>
        <end position="1114"/>
    </location>
</feature>
<feature type="compositionally biased region" description="Basic and acidic residues" evidence="5">
    <location>
        <begin position="323"/>
        <end position="342"/>
    </location>
</feature>
<feature type="region of interest" description="Disordered" evidence="5">
    <location>
        <begin position="47"/>
        <end position="560"/>
    </location>
</feature>
<dbReference type="EMBL" id="CAJVCH010254351">
    <property type="protein sequence ID" value="CAG7733721.1"/>
    <property type="molecule type" value="Genomic_DNA"/>
</dbReference>
<evidence type="ECO:0000256" key="3">
    <source>
        <dbReference type="PROSITE-ProRule" id="PRU00108"/>
    </source>
</evidence>
<dbReference type="InterPro" id="IPR003034">
    <property type="entry name" value="SAP_dom"/>
</dbReference>
<dbReference type="PROSITE" id="PS50071">
    <property type="entry name" value="HOMEOBOX_2"/>
    <property type="match status" value="1"/>
</dbReference>
<feature type="compositionally biased region" description="Acidic residues" evidence="5">
    <location>
        <begin position="215"/>
        <end position="259"/>
    </location>
</feature>
<keyword evidence="3 4" id="KW-0371">Homeobox</keyword>
<feature type="domain" description="SAP" evidence="7">
    <location>
        <begin position="7"/>
        <end position="41"/>
    </location>
</feature>
<evidence type="ECO:0000256" key="4">
    <source>
        <dbReference type="RuleBase" id="RU000682"/>
    </source>
</evidence>
<keyword evidence="2 3" id="KW-0539">Nucleus</keyword>
<dbReference type="CDD" id="cd00086">
    <property type="entry name" value="homeodomain"/>
    <property type="match status" value="1"/>
</dbReference>
<feature type="compositionally biased region" description="Acidic residues" evidence="5">
    <location>
        <begin position="176"/>
        <end position="207"/>
    </location>
</feature>
<dbReference type="AlphaFoldDB" id="A0A8J2KXL3"/>
<feature type="compositionally biased region" description="Basic and acidic residues" evidence="5">
    <location>
        <begin position="404"/>
        <end position="439"/>
    </location>
</feature>
<dbReference type="OrthoDB" id="79455at2759"/>
<evidence type="ECO:0000259" key="7">
    <source>
        <dbReference type="PROSITE" id="PS50800"/>
    </source>
</evidence>
<proteinExistence type="predicted"/>
<feature type="compositionally biased region" description="Basic and acidic residues" evidence="5">
    <location>
        <begin position="349"/>
        <end position="358"/>
    </location>
</feature>
<reference evidence="8" key="1">
    <citation type="submission" date="2021-06" db="EMBL/GenBank/DDBJ databases">
        <authorList>
            <person name="Hodson N. C."/>
            <person name="Mongue J. A."/>
            <person name="Jaron S. K."/>
        </authorList>
    </citation>
    <scope>NUCLEOTIDE SEQUENCE</scope>
</reference>
<organism evidence="8 9">
    <name type="scientific">Allacma fusca</name>
    <dbReference type="NCBI Taxonomy" id="39272"/>
    <lineage>
        <taxon>Eukaryota</taxon>
        <taxon>Metazoa</taxon>
        <taxon>Ecdysozoa</taxon>
        <taxon>Arthropoda</taxon>
        <taxon>Hexapoda</taxon>
        <taxon>Collembola</taxon>
        <taxon>Symphypleona</taxon>
        <taxon>Sminthuridae</taxon>
        <taxon>Allacma</taxon>
    </lineage>
</organism>
<dbReference type="InterPro" id="IPR051738">
    <property type="entry name" value="SAF_Modulators"/>
</dbReference>
<gene>
    <name evidence="8" type="ORF">AFUS01_LOCUS22147</name>
</gene>
<evidence type="ECO:0000256" key="5">
    <source>
        <dbReference type="SAM" id="MobiDB-lite"/>
    </source>
</evidence>
<feature type="compositionally biased region" description="Acidic residues" evidence="5">
    <location>
        <begin position="136"/>
        <end position="146"/>
    </location>
</feature>
<keyword evidence="9" id="KW-1185">Reference proteome</keyword>
<feature type="compositionally biased region" description="Basic and acidic residues" evidence="5">
    <location>
        <begin position="266"/>
        <end position="291"/>
    </location>
</feature>
<feature type="compositionally biased region" description="Basic residues" evidence="5">
    <location>
        <begin position="504"/>
        <end position="514"/>
    </location>
</feature>
<feature type="compositionally biased region" description="Acidic residues" evidence="5">
    <location>
        <begin position="292"/>
        <end position="303"/>
    </location>
</feature>
<dbReference type="SMART" id="SM00513">
    <property type="entry name" value="SAP"/>
    <property type="match status" value="1"/>
</dbReference>
<dbReference type="Proteomes" id="UP000708208">
    <property type="component" value="Unassembled WGS sequence"/>
</dbReference>
<feature type="compositionally biased region" description="Basic and acidic residues" evidence="5">
    <location>
        <begin position="689"/>
        <end position="703"/>
    </location>
</feature>
<keyword evidence="3 4" id="KW-0238">DNA-binding</keyword>
<feature type="compositionally biased region" description="Basic and acidic residues" evidence="5">
    <location>
        <begin position="625"/>
        <end position="668"/>
    </location>
</feature>
<dbReference type="Pfam" id="PF00046">
    <property type="entry name" value="Homeodomain"/>
    <property type="match status" value="1"/>
</dbReference>
<sequence length="1125" mass="128046">MSTGKKISDLRVVDLRQELEKRGLEKTGVKGVLIDRLSQALVKEGLNPDDYVMDGSSCKKQSPTPPEVSAKPDTMSGESVSTEPKVRVKVEPPLIELDDDDGQPDGFSGFIGNESNANGTEGTDGDAGGDNKEITTDQDEKDETPVNDDGKVPDEAVENENDDETGGGGGGGGGGDVEENESQENDGGQGEEQDENCEKEEEQDGEAADGKENPDESPDGEQQDEEMEGEEDETAETVEDGVENNEEAEAENAEGENENDGNNGDGEGKIENEEQKQAKENTEEQVKRIEDAESEAIDDEMDQDALHLTIGEDEEEDKNYILAEERDKDKPDEDSEKSKNDADASTSKKSVEPKKEQIVAKSPKTNVKTSNTKENKSQKVNTKGKNTATKPEVSKPKSASTLKEQLKDLKSAPREVPSPKKLEAKTSTSAREKFPKSEKAPPQVSSNAQKAKGARNQKEREPTKDKGQPKVFNKPEPRHVDRRIIVKPRTSRPFEKQRPVFPSRPKRRSMSPRVRRVDNSHRQTLSFDQIREMRERERQREREREMHRRMRERERRERDELARQREIERRNAEELALLERERQRLRIEREKVEREKEELIRLEKERQRAERERIEREKEEIRRAKIDDRSHRSQKRPFEDERERGVSRDYNERKKPAVAEPRHHERSSYPETVHSVSSTSRSHTAVAPTERRGSDTTRQDRDRGTRRRSRSRSFSPIRDSSHSRTPRQHFPEREVSSREWHIGDEIRDTHRRDKEVPKEKRIVEDRRDVRIARDRDITIPTPHTSRGPPQVEYGASSRDTMAQHHRSNASSSSSLKTRSGGDRYDIVKNDTSFTATKDDHWMRRAAYGIATNSTVSTTQLSSSVASRDTWLADRKSDWPVSDSRVSMRPMNDMPNRWVTGSGSTLNSGGRNVSMTSHVTQIIPTPPAMYNQHSSVTLSGGSIPSQTYSNERYSTNKVLIYGAEVFTLNRRQVWVSFPKISISIHSNFTRGKLKSVKLFVREKVNQPSALDQCVFLIEASSPLSTQISLQIPLNFKLICLINMATGSLRIQQQQVLETPRNLQLTEEQEEYLERQFSKTKNPHPSEMMLIAAETGLTEEQVKTWYTLKLENWRRDQGLNPRGGRIC</sequence>
<name>A0A8J2KXL3_9HEXA</name>
<dbReference type="Pfam" id="PF02037">
    <property type="entry name" value="SAP"/>
    <property type="match status" value="1"/>
</dbReference>
<feature type="compositionally biased region" description="Low complexity" evidence="5">
    <location>
        <begin position="672"/>
        <end position="687"/>
    </location>
</feature>
<accession>A0A8J2KXL3</accession>
<evidence type="ECO:0000313" key="9">
    <source>
        <dbReference type="Proteomes" id="UP000708208"/>
    </source>
</evidence>
<dbReference type="GO" id="GO:0043565">
    <property type="term" value="F:sequence-specific DNA binding"/>
    <property type="evidence" value="ECO:0007669"/>
    <property type="project" value="TreeGrafter"/>
</dbReference>
<feature type="DNA-binding region" description="Homeobox" evidence="3">
    <location>
        <begin position="1065"/>
        <end position="1115"/>
    </location>
</feature>
<evidence type="ECO:0000256" key="2">
    <source>
        <dbReference type="ARBA" id="ARBA00023242"/>
    </source>
</evidence>
<evidence type="ECO:0000256" key="1">
    <source>
        <dbReference type="ARBA" id="ARBA00004123"/>
    </source>
</evidence>
<dbReference type="PROSITE" id="PS50800">
    <property type="entry name" value="SAP"/>
    <property type="match status" value="1"/>
</dbReference>
<dbReference type="PANTHER" id="PTHR15683:SF8">
    <property type="entry name" value="SCAFFOLD ATTACHMENT FACTOR B, ISOFORM B"/>
    <property type="match status" value="1"/>
</dbReference>
<feature type="compositionally biased region" description="Basic and acidic residues" evidence="5">
    <location>
        <begin position="456"/>
        <end position="484"/>
    </location>
</feature>
<feature type="compositionally biased region" description="Acidic residues" evidence="5">
    <location>
        <begin position="155"/>
        <end position="165"/>
    </location>
</feature>
<feature type="region of interest" description="Disordered" evidence="5">
    <location>
        <begin position="625"/>
        <end position="737"/>
    </location>
</feature>
<feature type="compositionally biased region" description="Polar residues" evidence="5">
    <location>
        <begin position="378"/>
        <end position="389"/>
    </location>
</feature>
<comment type="caution">
    <text evidence="8">The sequence shown here is derived from an EMBL/GenBank/DDBJ whole genome shotgun (WGS) entry which is preliminary data.</text>
</comment>